<evidence type="ECO:0000256" key="1">
    <source>
        <dbReference type="SAM" id="MobiDB-lite"/>
    </source>
</evidence>
<evidence type="ECO:0000313" key="3">
    <source>
        <dbReference type="EMBL" id="QVJ01707.1"/>
    </source>
</evidence>
<dbReference type="Proteomes" id="UP000682416">
    <property type="component" value="Chromosome"/>
</dbReference>
<dbReference type="EMBL" id="CP074402">
    <property type="protein sequence ID" value="QVJ01707.1"/>
    <property type="molecule type" value="Genomic_DNA"/>
</dbReference>
<keyword evidence="2" id="KW-1133">Transmembrane helix</keyword>
<dbReference type="InterPro" id="IPR015943">
    <property type="entry name" value="WD40/YVTN_repeat-like_dom_sf"/>
</dbReference>
<dbReference type="SUPFAM" id="SSF50969">
    <property type="entry name" value="YVTN repeat-like/Quinoprotein amine dehydrogenase"/>
    <property type="match status" value="1"/>
</dbReference>
<proteinExistence type="predicted"/>
<dbReference type="KEGG" id="nec:KGD82_01000"/>
<keyword evidence="2" id="KW-0812">Transmembrane</keyword>
<sequence>MSKTQSNGDASPSRRRPWLIVGASGAALSMIAAGGLVWWKAQGPEHLTTEPLSEHAIAQTASDTAWEWDPPEGAEVFTVRPIPSGVAVQLDDGVVALDGVTGEPTWRYRRADASLSAASTTPDTRLLALAFEKEQQEEQDRSDPALEDLLVLDTSTGEIVGQQEIGEARPHRIVNSPVPGPRGATQHLPASGIHQVTNDARIELGARGFVAYSLTEDSELWENGTAFPGSPRTMRSRTPTQARPRSRGTPLSPAD</sequence>
<keyword evidence="4" id="KW-1185">Reference proteome</keyword>
<evidence type="ECO:0000313" key="4">
    <source>
        <dbReference type="Proteomes" id="UP000682416"/>
    </source>
</evidence>
<accession>A0A975LAP1</accession>
<dbReference type="AlphaFoldDB" id="A0A975LAP1"/>
<gene>
    <name evidence="3" type="ORF">KGD82_01000</name>
</gene>
<dbReference type="InterPro" id="IPR011044">
    <property type="entry name" value="Quino_amine_DH_bsu"/>
</dbReference>
<evidence type="ECO:0000256" key="2">
    <source>
        <dbReference type="SAM" id="Phobius"/>
    </source>
</evidence>
<dbReference type="Gene3D" id="2.130.10.10">
    <property type="entry name" value="YVTN repeat-like/Quinoprotein amine dehydrogenase"/>
    <property type="match status" value="1"/>
</dbReference>
<keyword evidence="2" id="KW-0472">Membrane</keyword>
<reference evidence="3" key="1">
    <citation type="submission" date="2021-05" db="EMBL/GenBank/DDBJ databases">
        <authorList>
            <person name="Kaiqin L."/>
            <person name="Jian G."/>
        </authorList>
    </citation>
    <scope>NUCLEOTIDE SEQUENCE</scope>
    <source>
        <strain evidence="3">HDS5</strain>
    </source>
</reference>
<feature type="transmembrane region" description="Helical" evidence="2">
    <location>
        <begin position="18"/>
        <end position="39"/>
    </location>
</feature>
<name>A0A975LAP1_9ACTN</name>
<feature type="region of interest" description="Disordered" evidence="1">
    <location>
        <begin position="221"/>
        <end position="255"/>
    </location>
</feature>
<organism evidence="3 4">
    <name type="scientific">Nocardiopsis eucommiae</name>
    <dbReference type="NCBI Taxonomy" id="2831970"/>
    <lineage>
        <taxon>Bacteria</taxon>
        <taxon>Bacillati</taxon>
        <taxon>Actinomycetota</taxon>
        <taxon>Actinomycetes</taxon>
        <taxon>Streptosporangiales</taxon>
        <taxon>Nocardiopsidaceae</taxon>
        <taxon>Nocardiopsis</taxon>
    </lineage>
</organism>
<protein>
    <submittedName>
        <fullName evidence="3">Uncharacterized protein</fullName>
    </submittedName>
</protein>